<dbReference type="SUPFAM" id="SSF50978">
    <property type="entry name" value="WD40 repeat-like"/>
    <property type="match status" value="1"/>
</dbReference>
<protein>
    <recommendedName>
        <fullName evidence="4">Transcription factor IIIC putative zinc-finger domain-containing protein</fullName>
    </recommendedName>
</protein>
<feature type="domain" description="Transcription factor IIIC putative zinc-finger" evidence="2">
    <location>
        <begin position="684"/>
        <end position="782"/>
    </location>
</feature>
<dbReference type="InterPro" id="IPR015943">
    <property type="entry name" value="WD40/YVTN_repeat-like_dom_sf"/>
</dbReference>
<gene>
    <name evidence="3" type="ORF">FIBSPDRAFT_777198</name>
</gene>
<accession>A0A166TCK7</accession>
<dbReference type="InterPro" id="IPR024761">
    <property type="entry name" value="TFIIIC_delta_N"/>
</dbReference>
<dbReference type="PANTHER" id="PTHR15496">
    <property type="entry name" value="GENERAL TRANSCRIPTION FACTOR 3C POLYPEPTIDE 4 FAMILY"/>
    <property type="match status" value="1"/>
</dbReference>
<organism evidence="3">
    <name type="scientific">Athelia psychrophila</name>
    <dbReference type="NCBI Taxonomy" id="1759441"/>
    <lineage>
        <taxon>Eukaryota</taxon>
        <taxon>Fungi</taxon>
        <taxon>Dikarya</taxon>
        <taxon>Basidiomycota</taxon>
        <taxon>Agaricomycotina</taxon>
        <taxon>Agaricomycetes</taxon>
        <taxon>Agaricomycetidae</taxon>
        <taxon>Atheliales</taxon>
        <taxon>Atheliaceae</taxon>
        <taxon>Athelia</taxon>
    </lineage>
</organism>
<dbReference type="InterPro" id="IPR024764">
    <property type="entry name" value="TFIIIC_Znf"/>
</dbReference>
<dbReference type="InterPro" id="IPR036322">
    <property type="entry name" value="WD40_repeat_dom_sf"/>
</dbReference>
<evidence type="ECO:0000259" key="2">
    <source>
        <dbReference type="Pfam" id="PF12660"/>
    </source>
</evidence>
<dbReference type="GO" id="GO:0004402">
    <property type="term" value="F:histone acetyltransferase activity"/>
    <property type="evidence" value="ECO:0007669"/>
    <property type="project" value="InterPro"/>
</dbReference>
<evidence type="ECO:0008006" key="4">
    <source>
        <dbReference type="Google" id="ProtNLM"/>
    </source>
</evidence>
<sequence length="786" mass="86214">MSDLPIYTVLNVPTVVSHPSIHCLQWSGDGQACFVTKSAVYILTPDPGINFDTSSVIKAPVKGKAGEKPLGWYRTMIECNKEGVSEKPQNWPEISQDWGAVVLGSLDISVRTVACSPSFLTFDGRCVLAVLNSNMEVSLWAAAKNHLKGEWACVQNITTFLVSHFSPKEPSLPTALQLQTTSIAWSTQPDFGVFPSAGIDSSILAIGNRAGSILLLRYQQDKNQLQSIRHIQTVEVSQWTTHLSWSPWLTISDRKCKAYLAYGTADGAVGLIAITQILQSASTLSGIGENHTTLISYSLPPQLPSAADGRSISSMHWVETISGHTILAVYKPGVVHLWPAPSPAAIDSTWDVPRTIFLQTQKTSVGSSAVLPVSGTFYEPKDDSLIISLYDGSFHVIHRLSNDPTYNLTKSPGCISTDTISRTARLLFMRAEAREIQKTDANRTSGMMSYDQSSTVLWAHESCRPTDFSYKHDAKHNVMLVMAQLWEHVIDETIIDELRAILSHARTATGIAPIALLRPIFFHISRSRNFGDLRGQILQVLQEPTLDESQAMVINRMTGTLDAETRLDFRKSLARHLFGWNYILRMRMKLAVADMCWKLSSGNLQAQADCGQVAQDLLASIAHWVLGVMARHLTSIIASVSTADVPFVTRIVIQGLLPGLPPDLSHEVQNLSASMSAVLPGLDHEAGGITESCPACHVEVPLVDITRAVCENGHVWARCSITSFILATPMVRTCIGCSRKAFLPLYHRHSETQNWLPTAGKSWIVEGLLEAVTHCLFCGNSFVSIL</sequence>
<dbReference type="Gene3D" id="2.130.10.10">
    <property type="entry name" value="YVTN repeat-like/Quinoprotein amine dehydrogenase"/>
    <property type="match status" value="1"/>
</dbReference>
<dbReference type="InterPro" id="IPR044230">
    <property type="entry name" value="GTF3C4"/>
</dbReference>
<dbReference type="GO" id="GO:0006384">
    <property type="term" value="P:transcription initiation at RNA polymerase III promoter"/>
    <property type="evidence" value="ECO:0007669"/>
    <property type="project" value="InterPro"/>
</dbReference>
<evidence type="ECO:0000259" key="1">
    <source>
        <dbReference type="Pfam" id="PF12657"/>
    </source>
</evidence>
<dbReference type="Pfam" id="PF12660">
    <property type="entry name" value="zf-TFIIIC"/>
    <property type="match status" value="1"/>
</dbReference>
<name>A0A166TCK7_9AGAM</name>
<dbReference type="AlphaFoldDB" id="A0A166TCK7"/>
<dbReference type="Pfam" id="PF12657">
    <property type="entry name" value="TFIIIC_delta"/>
    <property type="match status" value="1"/>
</dbReference>
<dbReference type="STRING" id="436010.A0A166TCK7"/>
<dbReference type="EMBL" id="KV417493">
    <property type="protein sequence ID" value="KZP30470.1"/>
    <property type="molecule type" value="Genomic_DNA"/>
</dbReference>
<reference evidence="3" key="1">
    <citation type="journal article" date="2016" name="Mol. Biol. Evol.">
        <title>Comparative Genomics of Early-Diverging Mushroom-Forming Fungi Provides Insights into the Origins of Lignocellulose Decay Capabilities.</title>
        <authorList>
            <person name="Nagy L.G."/>
            <person name="Riley R."/>
            <person name="Tritt A."/>
            <person name="Adam C."/>
            <person name="Daum C."/>
            <person name="Floudas D."/>
            <person name="Sun H."/>
            <person name="Yadav J.S."/>
            <person name="Pangilinan J."/>
            <person name="Larsson K.H."/>
            <person name="Matsuura K."/>
            <person name="Barry K."/>
            <person name="Labutti K."/>
            <person name="Kuo R."/>
            <person name="Ohm R.A."/>
            <person name="Bhattacharya S.S."/>
            <person name="Shirouzu T."/>
            <person name="Yoshinaga Y."/>
            <person name="Martin F.M."/>
            <person name="Grigoriev I.V."/>
            <person name="Hibbett D.S."/>
        </authorList>
    </citation>
    <scope>NUCLEOTIDE SEQUENCE [LARGE SCALE GENOMIC DNA]</scope>
    <source>
        <strain evidence="3">CBS 109695</strain>
    </source>
</reference>
<dbReference type="PANTHER" id="PTHR15496:SF2">
    <property type="entry name" value="GENERAL TRANSCRIPTION FACTOR 3C POLYPEPTIDE 4"/>
    <property type="match status" value="1"/>
</dbReference>
<feature type="domain" description="Transcription factor IIIC 90kDa subunit N-terminal" evidence="1">
    <location>
        <begin position="26"/>
        <end position="419"/>
    </location>
</feature>
<dbReference type="GO" id="GO:0000127">
    <property type="term" value="C:transcription factor TFIIIC complex"/>
    <property type="evidence" value="ECO:0007669"/>
    <property type="project" value="InterPro"/>
</dbReference>
<proteinExistence type="predicted"/>
<dbReference type="OrthoDB" id="421374at2759"/>
<evidence type="ECO:0000313" key="3">
    <source>
        <dbReference type="EMBL" id="KZP30470.1"/>
    </source>
</evidence>